<dbReference type="EMBL" id="CAAHFG010000004">
    <property type="protein sequence ID" value="VGO16831.1"/>
    <property type="molecule type" value="Genomic_DNA"/>
</dbReference>
<keyword evidence="1" id="KW-0812">Transmembrane</keyword>
<proteinExistence type="predicted"/>
<protein>
    <submittedName>
        <fullName evidence="2">Uncharacterized protein</fullName>
    </submittedName>
</protein>
<evidence type="ECO:0000313" key="3">
    <source>
        <dbReference type="Proteomes" id="UP000366872"/>
    </source>
</evidence>
<dbReference type="Proteomes" id="UP000366872">
    <property type="component" value="Unassembled WGS sequence"/>
</dbReference>
<dbReference type="AlphaFoldDB" id="A0A6C2UBL0"/>
<feature type="transmembrane region" description="Helical" evidence="1">
    <location>
        <begin position="18"/>
        <end position="38"/>
    </location>
</feature>
<reference evidence="2 3" key="1">
    <citation type="submission" date="2019-04" db="EMBL/GenBank/DDBJ databases">
        <authorList>
            <person name="Van Vliet M D."/>
        </authorList>
    </citation>
    <scope>NUCLEOTIDE SEQUENCE [LARGE SCALE GENOMIC DNA]</scope>
    <source>
        <strain evidence="2 3">F1</strain>
    </source>
</reference>
<keyword evidence="1" id="KW-1133">Transmembrane helix</keyword>
<feature type="transmembrane region" description="Helical" evidence="1">
    <location>
        <begin position="50"/>
        <end position="70"/>
    </location>
</feature>
<keyword evidence="1" id="KW-0472">Membrane</keyword>
<accession>A0A6C2UBL0</accession>
<evidence type="ECO:0000313" key="2">
    <source>
        <dbReference type="EMBL" id="VGO16831.1"/>
    </source>
</evidence>
<sequence>MTETAQQKFVDHPAPSTGLFSIFLFSIAALLASLPLVAADLPPDEIGRNISIGAFATIGISIAILCFYFWPLFTTYYTMDAHGIVVKYGPWIRRFPWDEFTTAYWQKGMFATRIGWPSTTPCVRLSNGVVLKRKKKWGLYLTPNSPEAFLQKLDMLAPELTHEMIKEHCANGG</sequence>
<dbReference type="RefSeq" id="WP_136082353.1">
    <property type="nucleotide sequence ID" value="NZ_CAAHFG010000004.1"/>
</dbReference>
<evidence type="ECO:0000256" key="1">
    <source>
        <dbReference type="SAM" id="Phobius"/>
    </source>
</evidence>
<keyword evidence="3" id="KW-1185">Reference proteome</keyword>
<name>A0A6C2UBL0_PONDE</name>
<organism evidence="2 3">
    <name type="scientific">Pontiella desulfatans</name>
    <dbReference type="NCBI Taxonomy" id="2750659"/>
    <lineage>
        <taxon>Bacteria</taxon>
        <taxon>Pseudomonadati</taxon>
        <taxon>Kiritimatiellota</taxon>
        <taxon>Kiritimatiellia</taxon>
        <taxon>Kiritimatiellales</taxon>
        <taxon>Pontiellaceae</taxon>
        <taxon>Pontiella</taxon>
    </lineage>
</organism>
<gene>
    <name evidence="2" type="ORF">PDESU_05423</name>
</gene>